<sequence>MKQVPSSYHFSKKYASIERFISYFYQVHSVYNLNPKKILFIGVGDGVVPHLLKRGGEYEVTTLDFDPGLNPDVVADIRSLPFGDKSFDLVCVFEVLEHIPYEDVNPALREIIRVSKKNVVISLPHRRTGFEIVFKFPFIRSLLKKDFLIFSIRFPIRFFGFAVSKQHYWEIDNGHTISLGKFRSDLLKNFKIIKESTPVLDFYRRFFFLEII</sequence>
<dbReference type="InterPro" id="IPR029063">
    <property type="entry name" value="SAM-dependent_MTases_sf"/>
</dbReference>
<protein>
    <recommendedName>
        <fullName evidence="1">Methyltransferase type 11 domain-containing protein</fullName>
    </recommendedName>
</protein>
<dbReference type="AlphaFoldDB" id="A0A1G2UQY0"/>
<reference evidence="2 3" key="1">
    <citation type="journal article" date="2016" name="Nat. Commun.">
        <title>Thousands of microbial genomes shed light on interconnected biogeochemical processes in an aquifer system.</title>
        <authorList>
            <person name="Anantharaman K."/>
            <person name="Brown C.T."/>
            <person name="Hug L.A."/>
            <person name="Sharon I."/>
            <person name="Castelle C.J."/>
            <person name="Probst A.J."/>
            <person name="Thomas B.C."/>
            <person name="Singh A."/>
            <person name="Wilkins M.J."/>
            <person name="Karaoz U."/>
            <person name="Brodie E.L."/>
            <person name="Williams K.H."/>
            <person name="Hubbard S.S."/>
            <person name="Banfield J.F."/>
        </authorList>
    </citation>
    <scope>NUCLEOTIDE SEQUENCE [LARGE SCALE GENOMIC DNA]</scope>
</reference>
<organism evidence="2 3">
    <name type="scientific">Candidatus Zambryskibacteria bacterium RIFCSPLOWO2_12_FULL_39_16</name>
    <dbReference type="NCBI Taxonomy" id="1802775"/>
    <lineage>
        <taxon>Bacteria</taxon>
        <taxon>Candidatus Zambryskiibacteriota</taxon>
    </lineage>
</organism>
<dbReference type="Pfam" id="PF08241">
    <property type="entry name" value="Methyltransf_11"/>
    <property type="match status" value="1"/>
</dbReference>
<gene>
    <name evidence="2" type="ORF">A3G46_01420</name>
</gene>
<comment type="caution">
    <text evidence="2">The sequence shown here is derived from an EMBL/GenBank/DDBJ whole genome shotgun (WGS) entry which is preliminary data.</text>
</comment>
<dbReference type="EMBL" id="MHWS01000022">
    <property type="protein sequence ID" value="OHB11754.1"/>
    <property type="molecule type" value="Genomic_DNA"/>
</dbReference>
<dbReference type="Proteomes" id="UP000177276">
    <property type="component" value="Unassembled WGS sequence"/>
</dbReference>
<evidence type="ECO:0000259" key="1">
    <source>
        <dbReference type="Pfam" id="PF08241"/>
    </source>
</evidence>
<evidence type="ECO:0000313" key="2">
    <source>
        <dbReference type="EMBL" id="OHB11754.1"/>
    </source>
</evidence>
<dbReference type="Gene3D" id="3.40.50.150">
    <property type="entry name" value="Vaccinia Virus protein VP39"/>
    <property type="match status" value="1"/>
</dbReference>
<dbReference type="InterPro" id="IPR013216">
    <property type="entry name" value="Methyltransf_11"/>
</dbReference>
<dbReference type="SUPFAM" id="SSF53335">
    <property type="entry name" value="S-adenosyl-L-methionine-dependent methyltransferases"/>
    <property type="match status" value="1"/>
</dbReference>
<dbReference type="CDD" id="cd02440">
    <property type="entry name" value="AdoMet_MTases"/>
    <property type="match status" value="1"/>
</dbReference>
<proteinExistence type="predicted"/>
<evidence type="ECO:0000313" key="3">
    <source>
        <dbReference type="Proteomes" id="UP000177276"/>
    </source>
</evidence>
<accession>A0A1G2UQY0</accession>
<dbReference type="GO" id="GO:0008757">
    <property type="term" value="F:S-adenosylmethionine-dependent methyltransferase activity"/>
    <property type="evidence" value="ECO:0007669"/>
    <property type="project" value="InterPro"/>
</dbReference>
<feature type="domain" description="Methyltransferase type 11" evidence="1">
    <location>
        <begin position="41"/>
        <end position="119"/>
    </location>
</feature>
<name>A0A1G2UQY0_9BACT</name>